<protein>
    <recommendedName>
        <fullName evidence="3">Nucleotidyl transferase AbiEii/AbiGii toxin family protein</fullName>
    </recommendedName>
</protein>
<dbReference type="Proteomes" id="UP001499854">
    <property type="component" value="Unassembled WGS sequence"/>
</dbReference>
<dbReference type="EMBL" id="BAAAQM010000028">
    <property type="protein sequence ID" value="GAA1981278.1"/>
    <property type="molecule type" value="Genomic_DNA"/>
</dbReference>
<dbReference type="Pfam" id="PF08843">
    <property type="entry name" value="AbiEii"/>
    <property type="match status" value="1"/>
</dbReference>
<sequence length="444" mass="49481">MTWGELGRGWWRLGKTPQVPSTPLTEGIRRGNHYPATITTVAAGDVTQHLVFDPSMKQHEVALRASEPQFADRTQGARWYAARRTATAAVLSAVADSEFSNHLVLRGSILLKTWFGEAAREPGDLDFVIDSDHWKLTDPRTDRLFDEIARGADDASRRDDVVRIDASAALSDEIWTYDRVPGRRLVLPFKADGCPEGSIQLDFVFGELLPEPPQPIEIAADGGDPVILLAATPELSLAWKLLWLASDMYPQAKDLYDAVLLAESTPLRYELLQKTFVAADGHYCGQPVTMETLRTEIDSVDWTALRADYPHWELSEDALRQRLLAAVGPTFADTDIRGTDYQQRVRWLTPLIERCRRIRSEAGIEKMHAAMISSGARFIEAIVIAREVDGAENISIEDAADRVLATQTWQEWANGLLRRNPKWVADAIEAVRAAETSVSPSPDE</sequence>
<dbReference type="RefSeq" id="WP_344659357.1">
    <property type="nucleotide sequence ID" value="NZ_BAAAQM010000028.1"/>
</dbReference>
<evidence type="ECO:0000313" key="2">
    <source>
        <dbReference type="Proteomes" id="UP001499854"/>
    </source>
</evidence>
<gene>
    <name evidence="1" type="ORF">GCM10009838_48120</name>
</gene>
<name>A0ABP5DLX2_9ACTN</name>
<comment type="caution">
    <text evidence="1">The sequence shown here is derived from an EMBL/GenBank/DDBJ whole genome shotgun (WGS) entry which is preliminary data.</text>
</comment>
<evidence type="ECO:0000313" key="1">
    <source>
        <dbReference type="EMBL" id="GAA1981278.1"/>
    </source>
</evidence>
<accession>A0ABP5DLX2</accession>
<keyword evidence="2" id="KW-1185">Reference proteome</keyword>
<reference evidence="2" key="1">
    <citation type="journal article" date="2019" name="Int. J. Syst. Evol. Microbiol.">
        <title>The Global Catalogue of Microorganisms (GCM) 10K type strain sequencing project: providing services to taxonomists for standard genome sequencing and annotation.</title>
        <authorList>
            <consortium name="The Broad Institute Genomics Platform"/>
            <consortium name="The Broad Institute Genome Sequencing Center for Infectious Disease"/>
            <person name="Wu L."/>
            <person name="Ma J."/>
        </authorList>
    </citation>
    <scope>NUCLEOTIDE SEQUENCE [LARGE SCALE GENOMIC DNA]</scope>
    <source>
        <strain evidence="2">JCM 16013</strain>
    </source>
</reference>
<dbReference type="InterPro" id="IPR014942">
    <property type="entry name" value="AbiEii"/>
</dbReference>
<evidence type="ECO:0008006" key="3">
    <source>
        <dbReference type="Google" id="ProtNLM"/>
    </source>
</evidence>
<proteinExistence type="predicted"/>
<organism evidence="1 2">
    <name type="scientific">Catenulispora subtropica</name>
    <dbReference type="NCBI Taxonomy" id="450798"/>
    <lineage>
        <taxon>Bacteria</taxon>
        <taxon>Bacillati</taxon>
        <taxon>Actinomycetota</taxon>
        <taxon>Actinomycetes</taxon>
        <taxon>Catenulisporales</taxon>
        <taxon>Catenulisporaceae</taxon>
        <taxon>Catenulispora</taxon>
    </lineage>
</organism>